<dbReference type="EMBL" id="GG662644">
    <property type="protein sequence ID" value="EAR99026.2"/>
    <property type="molecule type" value="Genomic_DNA"/>
</dbReference>
<dbReference type="GeneID" id="7822874"/>
<keyword evidence="2" id="KW-1185">Reference proteome</keyword>
<gene>
    <name evidence="1" type="ORF">TTHERM_00384700</name>
</gene>
<organism evidence="1 2">
    <name type="scientific">Tetrahymena thermophila (strain SB210)</name>
    <dbReference type="NCBI Taxonomy" id="312017"/>
    <lineage>
        <taxon>Eukaryota</taxon>
        <taxon>Sar</taxon>
        <taxon>Alveolata</taxon>
        <taxon>Ciliophora</taxon>
        <taxon>Intramacronucleata</taxon>
        <taxon>Oligohymenophorea</taxon>
        <taxon>Hymenostomatida</taxon>
        <taxon>Tetrahymenina</taxon>
        <taxon>Tetrahymenidae</taxon>
        <taxon>Tetrahymena</taxon>
    </lineage>
</organism>
<accession>Q23RM2</accession>
<dbReference type="KEGG" id="tet:TTHERM_00384700"/>
<protein>
    <submittedName>
        <fullName evidence="1">Uncharacterized protein</fullName>
    </submittedName>
</protein>
<dbReference type="AlphaFoldDB" id="Q23RM2"/>
<proteinExistence type="predicted"/>
<sequence>MIRFNKVYLLQMYFSKFKMKYNQTDDNLNKQKATKWISYNFDYEENSQRLMIICINKKQQNGYHIILIMKRIVKGKNNLVAELDNDDNNNNLNKKIKYKQNTNIK</sequence>
<evidence type="ECO:0000313" key="1">
    <source>
        <dbReference type="EMBL" id="EAR99026.2"/>
    </source>
</evidence>
<reference evidence="2" key="1">
    <citation type="journal article" date="2006" name="PLoS Biol.">
        <title>Macronuclear genome sequence of the ciliate Tetrahymena thermophila, a model eukaryote.</title>
        <authorList>
            <person name="Eisen J.A."/>
            <person name="Coyne R.S."/>
            <person name="Wu M."/>
            <person name="Wu D."/>
            <person name="Thiagarajan M."/>
            <person name="Wortman J.R."/>
            <person name="Badger J.H."/>
            <person name="Ren Q."/>
            <person name="Amedeo P."/>
            <person name="Jones K.M."/>
            <person name="Tallon L.J."/>
            <person name="Delcher A.L."/>
            <person name="Salzberg S.L."/>
            <person name="Silva J.C."/>
            <person name="Haas B.J."/>
            <person name="Majoros W.H."/>
            <person name="Farzad M."/>
            <person name="Carlton J.M."/>
            <person name="Smith R.K. Jr."/>
            <person name="Garg J."/>
            <person name="Pearlman R.E."/>
            <person name="Karrer K.M."/>
            <person name="Sun L."/>
            <person name="Manning G."/>
            <person name="Elde N.C."/>
            <person name="Turkewitz A.P."/>
            <person name="Asai D.J."/>
            <person name="Wilkes D.E."/>
            <person name="Wang Y."/>
            <person name="Cai H."/>
            <person name="Collins K."/>
            <person name="Stewart B.A."/>
            <person name="Lee S.R."/>
            <person name="Wilamowska K."/>
            <person name="Weinberg Z."/>
            <person name="Ruzzo W.L."/>
            <person name="Wloga D."/>
            <person name="Gaertig J."/>
            <person name="Frankel J."/>
            <person name="Tsao C.-C."/>
            <person name="Gorovsky M.A."/>
            <person name="Keeling P.J."/>
            <person name="Waller R.F."/>
            <person name="Patron N.J."/>
            <person name="Cherry J.M."/>
            <person name="Stover N.A."/>
            <person name="Krieger C.J."/>
            <person name="del Toro C."/>
            <person name="Ryder H.F."/>
            <person name="Williamson S.C."/>
            <person name="Barbeau R.A."/>
            <person name="Hamilton E.P."/>
            <person name="Orias E."/>
        </authorList>
    </citation>
    <scope>NUCLEOTIDE SEQUENCE [LARGE SCALE GENOMIC DNA]</scope>
    <source>
        <strain evidence="2">SB210</strain>
    </source>
</reference>
<name>Q23RM2_TETTS</name>
<evidence type="ECO:0000313" key="2">
    <source>
        <dbReference type="Proteomes" id="UP000009168"/>
    </source>
</evidence>
<dbReference type="InParanoid" id="Q23RM2"/>
<dbReference type="RefSeq" id="XP_001019271.2">
    <property type="nucleotide sequence ID" value="XM_001019271.2"/>
</dbReference>
<dbReference type="HOGENOM" id="CLU_2488393_0_0_1"/>
<dbReference type="Proteomes" id="UP000009168">
    <property type="component" value="Unassembled WGS sequence"/>
</dbReference>